<dbReference type="GO" id="GO:0071541">
    <property type="term" value="C:eukaryotic translation initiation factor 3 complex, eIF3m"/>
    <property type="evidence" value="ECO:0007669"/>
    <property type="project" value="TreeGrafter"/>
</dbReference>
<sequence>MSKKLTNGVDLEKKDRSLCAIFVPIDVEIVAYEPEKVALSLITPSQEKQKTGAVQMTTGLKKLGQSTDQMLNWIEKLKQYIDDVISKKKSGDVNVGRKLNDLVNNATQLQPGQFDNMLNTGMKDFLMITYLAELAKTELKLYEKLSFLTDLFMFKVFMIAICMINVEKNMAFDSTHSWLLSLTLAYNISLDRAPQSTFQTANSWLLSLTLAYNISLDRAPQSTFQTSGYTIESMLQIRTSNHRKVSLADDPSTRMSAKLRYKFVNDEFRPPLARS</sequence>
<protein>
    <submittedName>
        <fullName evidence="3">Rpn11/EIF3F C-terminal domain-containing protein</fullName>
    </submittedName>
</protein>
<accession>A0A915JPW6</accession>
<proteinExistence type="predicted"/>
<evidence type="ECO:0000313" key="2">
    <source>
        <dbReference type="Proteomes" id="UP000887565"/>
    </source>
</evidence>
<evidence type="ECO:0000313" key="3">
    <source>
        <dbReference type="WBParaSite" id="nRc.2.0.1.t28255-RA"/>
    </source>
</evidence>
<name>A0A915JPW6_ROMCU</name>
<dbReference type="AlphaFoldDB" id="A0A915JPW6"/>
<feature type="domain" description="EIF3F/CSN6-like C-terminal" evidence="1">
    <location>
        <begin position="33"/>
        <end position="145"/>
    </location>
</feature>
<dbReference type="Pfam" id="PF13012">
    <property type="entry name" value="MitMem_reg"/>
    <property type="match status" value="1"/>
</dbReference>
<reference evidence="3" key="1">
    <citation type="submission" date="2022-11" db="UniProtKB">
        <authorList>
            <consortium name="WormBaseParasite"/>
        </authorList>
    </citation>
    <scope>IDENTIFICATION</scope>
</reference>
<dbReference type="GO" id="GO:0031369">
    <property type="term" value="F:translation initiation factor binding"/>
    <property type="evidence" value="ECO:0007669"/>
    <property type="project" value="TreeGrafter"/>
</dbReference>
<evidence type="ECO:0000259" key="1">
    <source>
        <dbReference type="Pfam" id="PF13012"/>
    </source>
</evidence>
<dbReference type="WBParaSite" id="nRc.2.0.1.t28255-RA">
    <property type="protein sequence ID" value="nRc.2.0.1.t28255-RA"/>
    <property type="gene ID" value="nRc.2.0.1.g28255"/>
</dbReference>
<dbReference type="PANTHER" id="PTHR10540">
    <property type="entry name" value="EUKARYOTIC TRANSLATION INITIATION FACTOR 3 SUBUNIT F-RELATED"/>
    <property type="match status" value="1"/>
</dbReference>
<dbReference type="Proteomes" id="UP000887565">
    <property type="component" value="Unplaced"/>
</dbReference>
<dbReference type="PANTHER" id="PTHR10540:SF6">
    <property type="entry name" value="EUKARYOTIC TRANSLATION INITIATION FACTOR 3 SUBUNIT F"/>
    <property type="match status" value="1"/>
</dbReference>
<dbReference type="GO" id="GO:0003743">
    <property type="term" value="F:translation initiation factor activity"/>
    <property type="evidence" value="ECO:0007669"/>
    <property type="project" value="TreeGrafter"/>
</dbReference>
<keyword evidence="2" id="KW-1185">Reference proteome</keyword>
<organism evidence="2 3">
    <name type="scientific">Romanomermis culicivorax</name>
    <name type="common">Nematode worm</name>
    <dbReference type="NCBI Taxonomy" id="13658"/>
    <lineage>
        <taxon>Eukaryota</taxon>
        <taxon>Metazoa</taxon>
        <taxon>Ecdysozoa</taxon>
        <taxon>Nematoda</taxon>
        <taxon>Enoplea</taxon>
        <taxon>Dorylaimia</taxon>
        <taxon>Mermithida</taxon>
        <taxon>Mermithoidea</taxon>
        <taxon>Mermithidae</taxon>
        <taxon>Romanomermis</taxon>
    </lineage>
</organism>
<dbReference type="InterPro" id="IPR024969">
    <property type="entry name" value="EIF3F/CSN6-like_C"/>
</dbReference>